<dbReference type="InParanoid" id="A0A5J5F9H8"/>
<evidence type="ECO:0000256" key="1">
    <source>
        <dbReference type="SAM" id="MobiDB-lite"/>
    </source>
</evidence>
<dbReference type="Proteomes" id="UP000326924">
    <property type="component" value="Unassembled WGS sequence"/>
</dbReference>
<comment type="caution">
    <text evidence="2">The sequence shown here is derived from an EMBL/GenBank/DDBJ whole genome shotgun (WGS) entry which is preliminary data.</text>
</comment>
<dbReference type="AlphaFoldDB" id="A0A5J5F9H8"/>
<proteinExistence type="predicted"/>
<feature type="compositionally biased region" description="Basic and acidic residues" evidence="1">
    <location>
        <begin position="126"/>
        <end position="135"/>
    </location>
</feature>
<dbReference type="EMBL" id="VXIS01000008">
    <property type="protein sequence ID" value="KAA8914154.1"/>
    <property type="molecule type" value="Genomic_DNA"/>
</dbReference>
<evidence type="ECO:0000313" key="3">
    <source>
        <dbReference type="Proteomes" id="UP000326924"/>
    </source>
</evidence>
<sequence>MSEAKAMTSNDSALLMSECHPRATGPHIPMPVLLDRDDVLTEMLMTMVHNADDDLSELSQGKCWRADVRYPKHEQFVVAPIGAAFAAAMARERAGFANQKAAVGRQGVESGEGRKQKSAASAKKRSGCERQKEQQKTAFANGRPASTETKAEYERGRPIFATENATTAENGTGYEWRGKQERAASAKDRALSIEKTSGYQRRMEPNSPTRMLASLKGGGARWEPNETLFGPKYKETCFCQKPSVF</sequence>
<protein>
    <submittedName>
        <fullName evidence="2">Uncharacterized protein</fullName>
    </submittedName>
</protein>
<name>A0A5J5F9H8_9PEZI</name>
<evidence type="ECO:0000313" key="2">
    <source>
        <dbReference type="EMBL" id="KAA8914154.1"/>
    </source>
</evidence>
<organism evidence="2 3">
    <name type="scientific">Sphaerosporella brunnea</name>
    <dbReference type="NCBI Taxonomy" id="1250544"/>
    <lineage>
        <taxon>Eukaryota</taxon>
        <taxon>Fungi</taxon>
        <taxon>Dikarya</taxon>
        <taxon>Ascomycota</taxon>
        <taxon>Pezizomycotina</taxon>
        <taxon>Pezizomycetes</taxon>
        <taxon>Pezizales</taxon>
        <taxon>Pyronemataceae</taxon>
        <taxon>Sphaerosporella</taxon>
    </lineage>
</organism>
<feature type="region of interest" description="Disordered" evidence="1">
    <location>
        <begin position="102"/>
        <end position="151"/>
    </location>
</feature>
<gene>
    <name evidence="2" type="ORF">FN846DRAFT_886138</name>
</gene>
<accession>A0A5J5F9H8</accession>
<feature type="region of interest" description="Disordered" evidence="1">
    <location>
        <begin position="199"/>
        <end position="220"/>
    </location>
</feature>
<keyword evidence="3" id="KW-1185">Reference proteome</keyword>
<reference evidence="2 3" key="1">
    <citation type="submission" date="2019-09" db="EMBL/GenBank/DDBJ databases">
        <title>Draft genome of the ectomycorrhizal ascomycete Sphaerosporella brunnea.</title>
        <authorList>
            <consortium name="DOE Joint Genome Institute"/>
            <person name="Benucci G.M."/>
            <person name="Marozzi G."/>
            <person name="Antonielli L."/>
            <person name="Sanchez S."/>
            <person name="Marco P."/>
            <person name="Wang X."/>
            <person name="Falini L.B."/>
            <person name="Barry K."/>
            <person name="Haridas S."/>
            <person name="Lipzen A."/>
            <person name="Labutti K."/>
            <person name="Grigoriev I.V."/>
            <person name="Murat C."/>
            <person name="Martin F."/>
            <person name="Albertini E."/>
            <person name="Donnini D."/>
            <person name="Bonito G."/>
        </authorList>
    </citation>
    <scope>NUCLEOTIDE SEQUENCE [LARGE SCALE GENOMIC DNA]</scope>
    <source>
        <strain evidence="2 3">Sb_GMNB300</strain>
    </source>
</reference>